<proteinExistence type="predicted"/>
<reference evidence="1" key="1">
    <citation type="submission" date="2019-04" db="EMBL/GenBank/DDBJ databases">
        <title>Microbes associate with the intestines of laboratory mice.</title>
        <authorList>
            <person name="Navarre W."/>
            <person name="Wong E."/>
            <person name="Huang K."/>
            <person name="Tropini C."/>
            <person name="Ng K."/>
            <person name="Yu B."/>
        </authorList>
    </citation>
    <scope>NUCLEOTIDE SEQUENCE</scope>
    <source>
        <strain evidence="1">NM73_A23</strain>
    </source>
</reference>
<organism evidence="1 2">
    <name type="scientific">Palleniella muris</name>
    <dbReference type="NCBI Taxonomy" id="3038145"/>
    <lineage>
        <taxon>Bacteria</taxon>
        <taxon>Pseudomonadati</taxon>
        <taxon>Bacteroidota</taxon>
        <taxon>Bacteroidia</taxon>
        <taxon>Bacteroidales</taxon>
        <taxon>Prevotellaceae</taxon>
        <taxon>Palleniella</taxon>
    </lineage>
</organism>
<accession>A0AC61QN23</accession>
<comment type="caution">
    <text evidence="1">The sequence shown here is derived from an EMBL/GenBank/DDBJ whole genome shotgun (WGS) entry which is preliminary data.</text>
</comment>
<dbReference type="EMBL" id="SRZC01000021">
    <property type="protein sequence ID" value="TGX80823.1"/>
    <property type="molecule type" value="Genomic_DNA"/>
</dbReference>
<protein>
    <submittedName>
        <fullName evidence="1">Uncharacterized protein</fullName>
    </submittedName>
</protein>
<evidence type="ECO:0000313" key="1">
    <source>
        <dbReference type="EMBL" id="TGX80823.1"/>
    </source>
</evidence>
<keyword evidence="2" id="KW-1185">Reference proteome</keyword>
<dbReference type="Proteomes" id="UP000308886">
    <property type="component" value="Unassembled WGS sequence"/>
</dbReference>
<gene>
    <name evidence="1" type="ORF">E5358_11815</name>
</gene>
<name>A0AC61QN23_9BACT</name>
<sequence>MNIKAYILLSCYSLLFLGCSARSSSGNDLVAVAAQQHEQGDSIFIELSAEVLDSPVDTLISVTIANKAKSSTVSLESGRRVEKKTNGRWVVCKHLSKTKEGYLFAATLLAVNIVPGGHWIMNQPLRSRYYAKELTSGEYRLGVEVGIDGKEKRYVYSPFTVR</sequence>
<evidence type="ECO:0000313" key="2">
    <source>
        <dbReference type="Proteomes" id="UP000308886"/>
    </source>
</evidence>